<proteinExistence type="predicted"/>
<organism evidence="1 2">
    <name type="scientific">Phocaeicola dorei</name>
    <dbReference type="NCBI Taxonomy" id="357276"/>
    <lineage>
        <taxon>Bacteria</taxon>
        <taxon>Pseudomonadati</taxon>
        <taxon>Bacteroidota</taxon>
        <taxon>Bacteroidia</taxon>
        <taxon>Bacteroidales</taxon>
        <taxon>Bacteroidaceae</taxon>
        <taxon>Phocaeicola</taxon>
    </lineage>
</organism>
<evidence type="ECO:0000313" key="2">
    <source>
        <dbReference type="Proteomes" id="UP001177934"/>
    </source>
</evidence>
<reference evidence="1" key="1">
    <citation type="journal article" date="2023" name="Nat. Commun.">
        <title>Identification of a novel Human Milk Oligosaccharides utilization cluster in the infant gut commensal Bacteroides dorei.</title>
        <authorList>
            <person name="Kijner S."/>
            <person name="Ennis D."/>
            <person name="Shmorak S."/>
            <person name="Florentin A."/>
            <person name="Yassour M."/>
        </authorList>
    </citation>
    <scope>NUCLEOTIDE SEQUENCE</scope>
    <source>
        <strain evidence="1">2</strain>
    </source>
</reference>
<sequence>MLGILKVTQDNPREVWKYVPMQDFTQNSDINWNVPIPEIDRQLYLKYSLDFIEQDFIETNIKPME</sequence>
<gene>
    <name evidence="1" type="ORF">QNN11_15820</name>
</gene>
<name>A0AA95HJD8_9BACT</name>
<evidence type="ECO:0000313" key="1">
    <source>
        <dbReference type="EMBL" id="WHX08883.1"/>
    </source>
</evidence>
<protein>
    <submittedName>
        <fullName evidence="1">Uncharacterized protein</fullName>
    </submittedName>
</protein>
<dbReference type="AlphaFoldDB" id="A0AA95HJD8"/>
<accession>A0AA95HJD8</accession>
<dbReference type="Proteomes" id="UP001177934">
    <property type="component" value="Chromosome"/>
</dbReference>
<dbReference type="EMBL" id="CP126056">
    <property type="protein sequence ID" value="WHX08883.1"/>
    <property type="molecule type" value="Genomic_DNA"/>
</dbReference>